<proteinExistence type="predicted"/>
<sequence>MTDDFKHGYVFTNGIRMHYVERGQGPLVLLCHGWPESWYSWRHQISALASAGYRVVAPDQRGYGLTDAPQEITAYDMFSLTGDLVGLVNAIGEERAILVGHDWGSMVGATAALLRPDMFRALALLSVPYLPRSRARPAAYFHTATQERHFYQDYFQQPGHIEAELEKDIKRSLLGILYTVSGECILHPVDRATTFVRFDKTTRFVDNLAIPATTPSWLTDADLDFYSSQFEVSGFRGPINWYRNIDRNWALTPFLDGAKIQQPTLFVAGELDPVIQMRTKEYEKLEANVPNLVKKTLLQEAGHWIQQERAAETSELLLEFLGQVR</sequence>
<dbReference type="GO" id="GO:0004301">
    <property type="term" value="F:epoxide hydrolase activity"/>
    <property type="evidence" value="ECO:0007669"/>
    <property type="project" value="UniProtKB-EC"/>
</dbReference>
<dbReference type="InterPro" id="IPR000073">
    <property type="entry name" value="AB_hydrolase_1"/>
</dbReference>
<dbReference type="Gene3D" id="3.40.50.1820">
    <property type="entry name" value="alpha/beta hydrolase"/>
    <property type="match status" value="1"/>
</dbReference>
<dbReference type="SUPFAM" id="SSF53474">
    <property type="entry name" value="alpha/beta-Hydrolases"/>
    <property type="match status" value="1"/>
</dbReference>
<reference evidence="3 4" key="1">
    <citation type="submission" date="2020-10" db="EMBL/GenBank/DDBJ databases">
        <authorList>
            <person name="Peeters C."/>
        </authorList>
    </citation>
    <scope>NUCLEOTIDE SEQUENCE [LARGE SCALE GENOMIC DNA]</scope>
    <source>
        <strain evidence="3 4">LMG 27952</strain>
    </source>
</reference>
<dbReference type="EC" id="3.3.2.10" evidence="3"/>
<feature type="domain" description="AB hydrolase-1" evidence="2">
    <location>
        <begin position="26"/>
        <end position="156"/>
    </location>
</feature>
<keyword evidence="4" id="KW-1185">Reference proteome</keyword>
<dbReference type="PANTHER" id="PTHR43329">
    <property type="entry name" value="EPOXIDE HYDROLASE"/>
    <property type="match status" value="1"/>
</dbReference>
<dbReference type="InterPro" id="IPR029058">
    <property type="entry name" value="AB_hydrolase_fold"/>
</dbReference>
<dbReference type="RefSeq" id="WP_201698607.1">
    <property type="nucleotide sequence ID" value="NZ_CAJHCQ010000014.1"/>
</dbReference>
<dbReference type="Pfam" id="PF00561">
    <property type="entry name" value="Abhydrolase_1"/>
    <property type="match status" value="1"/>
</dbReference>
<comment type="caution">
    <text evidence="3">The sequence shown here is derived from an EMBL/GenBank/DDBJ whole genome shotgun (WGS) entry which is preliminary data.</text>
</comment>
<evidence type="ECO:0000259" key="2">
    <source>
        <dbReference type="Pfam" id="PF00561"/>
    </source>
</evidence>
<gene>
    <name evidence="3" type="primary">ephA_1</name>
    <name evidence="3" type="ORF">LMG27952_05056</name>
</gene>
<protein>
    <submittedName>
        <fullName evidence="3">Epoxide hydrolase A</fullName>
        <ecNumber evidence="3">3.3.2.10</ecNumber>
    </submittedName>
</protein>
<name>A0ABM8NZK1_9BURK</name>
<organism evidence="3 4">
    <name type="scientific">Paraburkholderia hiiakae</name>
    <dbReference type="NCBI Taxonomy" id="1081782"/>
    <lineage>
        <taxon>Bacteria</taxon>
        <taxon>Pseudomonadati</taxon>
        <taxon>Pseudomonadota</taxon>
        <taxon>Betaproteobacteria</taxon>
        <taxon>Burkholderiales</taxon>
        <taxon>Burkholderiaceae</taxon>
        <taxon>Paraburkholderia</taxon>
    </lineage>
</organism>
<keyword evidence="1 3" id="KW-0378">Hydrolase</keyword>
<dbReference type="PRINTS" id="PR00111">
    <property type="entry name" value="ABHYDROLASE"/>
</dbReference>
<dbReference type="EMBL" id="CAJHCQ010000014">
    <property type="protein sequence ID" value="CAD6550712.1"/>
    <property type="molecule type" value="Genomic_DNA"/>
</dbReference>
<evidence type="ECO:0000256" key="1">
    <source>
        <dbReference type="ARBA" id="ARBA00022801"/>
    </source>
</evidence>
<evidence type="ECO:0000313" key="4">
    <source>
        <dbReference type="Proteomes" id="UP000656319"/>
    </source>
</evidence>
<dbReference type="Proteomes" id="UP000656319">
    <property type="component" value="Unassembled WGS sequence"/>
</dbReference>
<dbReference type="PRINTS" id="PR00412">
    <property type="entry name" value="EPOXHYDRLASE"/>
</dbReference>
<dbReference type="InterPro" id="IPR000639">
    <property type="entry name" value="Epox_hydrolase-like"/>
</dbReference>
<evidence type="ECO:0000313" key="3">
    <source>
        <dbReference type="EMBL" id="CAD6550712.1"/>
    </source>
</evidence>
<accession>A0ABM8NZK1</accession>